<evidence type="ECO:0000259" key="16">
    <source>
        <dbReference type="Pfam" id="PF09190"/>
    </source>
</evidence>
<dbReference type="GO" id="GO:0006423">
    <property type="term" value="P:cysteinyl-tRNA aminoacylation"/>
    <property type="evidence" value="ECO:0007669"/>
    <property type="project" value="InterPro"/>
</dbReference>
<keyword evidence="18" id="KW-1185">Reference proteome</keyword>
<dbReference type="GO" id="GO:0005524">
    <property type="term" value="F:ATP binding"/>
    <property type="evidence" value="ECO:0007669"/>
    <property type="project" value="UniProtKB-KW"/>
</dbReference>
<dbReference type="AlphaFoldDB" id="A0A9N9FGI9"/>
<evidence type="ECO:0000256" key="8">
    <source>
        <dbReference type="ARBA" id="ARBA00022741"/>
    </source>
</evidence>
<organism evidence="17 18">
    <name type="scientific">Ambispora leptoticha</name>
    <dbReference type="NCBI Taxonomy" id="144679"/>
    <lineage>
        <taxon>Eukaryota</taxon>
        <taxon>Fungi</taxon>
        <taxon>Fungi incertae sedis</taxon>
        <taxon>Mucoromycota</taxon>
        <taxon>Glomeromycotina</taxon>
        <taxon>Glomeromycetes</taxon>
        <taxon>Archaeosporales</taxon>
        <taxon>Ambisporaceae</taxon>
        <taxon>Ambispora</taxon>
    </lineage>
</organism>
<comment type="similarity">
    <text evidence="3">Belongs to the class-I aminoacyl-tRNA synthetase family.</text>
</comment>
<evidence type="ECO:0000259" key="15">
    <source>
        <dbReference type="Pfam" id="PF01406"/>
    </source>
</evidence>
<evidence type="ECO:0000256" key="12">
    <source>
        <dbReference type="ARBA" id="ARBA00023146"/>
    </source>
</evidence>
<keyword evidence="10" id="KW-0067">ATP-binding</keyword>
<feature type="non-terminal residue" evidence="17">
    <location>
        <position position="798"/>
    </location>
</feature>
<dbReference type="Pfam" id="PF01406">
    <property type="entry name" value="tRNA-synt_1e"/>
    <property type="match status" value="1"/>
</dbReference>
<dbReference type="GO" id="GO:0005737">
    <property type="term" value="C:cytoplasm"/>
    <property type="evidence" value="ECO:0007669"/>
    <property type="project" value="TreeGrafter"/>
</dbReference>
<evidence type="ECO:0000256" key="14">
    <source>
        <dbReference type="SAM" id="Coils"/>
    </source>
</evidence>
<sequence>RLSPLSKNKCMFSVSLTLRRHLSKILLHAQRKPCRNMATKQQQPEWHNPVTVNPPPTLKIYNTLTRSKVDFIPIKGKQVTWYSCGPTVYDAAHVGHARNYVTIDYLRRILNDYFNYDVLFVMNITDIDDKIILRARQNHLFNQLKSETNALTRDLIDKVQLALKNHARTKLGVADGNIRGAMAASAASEGDPKYLMYANAFRDSMEAIVDAEVALEDNDVSRETAHKLLNSTQFVVSSMLDEEKGSTVSDPKIFRELAAYWEQDFMEDMAALNVRPCDILTRVSEYVPEIVEYVQKIVDHGYAYEIGGSVYFDTVAFDGHKGHHYAKLEPWSAGNIGLIDEGEGTLGSKLTGKKTNNDFALWKKSKPGEPAWNSPWGPGRPGWHIECSVMASEILGENMDIHSGGIDLAFPHHDNELAQSEAYHGCPQWVNYFVHVGHLEVEGQKMSKSLKNFITIKQALEKYTSRQLRLCFLLHQWNSKFELKESSLIEAKNIETILNNFFVNVKALINENKHTAFKSDGVHHYKDIERKMIKTLQEKQEAVHNALCDSINTPTALAEIMDLVSKTNIYLSSKRGYTNIHVIEKIAKYATKILRVFGLCENTTDEAIGFGVTEQQVVANTEDIVMPYLRVLSSFRDNVRELARQERAHSEFLNLSDKLRDTDLVELGVSLDDREDGKALVKLVDKEELIKAREAKIQAQLEKVARKEAAAKAKEEERKAKLEKGKIPAEEMYKSARGENNEIIYSLFDEQGIPTHDAQGQELPKNRVKKLKKEWEAQKKLHSEYLEWVKQEGNGEGV</sequence>
<dbReference type="Gene3D" id="1.20.120.1910">
    <property type="entry name" value="Cysteine-tRNA ligase, C-terminal anti-codon recognition domain"/>
    <property type="match status" value="1"/>
</dbReference>
<evidence type="ECO:0000256" key="9">
    <source>
        <dbReference type="ARBA" id="ARBA00022833"/>
    </source>
</evidence>
<name>A0A9N9FGI9_9GLOM</name>
<dbReference type="HAMAP" id="MF_00041">
    <property type="entry name" value="Cys_tRNA_synth"/>
    <property type="match status" value="1"/>
</dbReference>
<evidence type="ECO:0000256" key="6">
    <source>
        <dbReference type="ARBA" id="ARBA00022598"/>
    </source>
</evidence>
<dbReference type="InterPro" id="IPR015273">
    <property type="entry name" value="Cys-tRNA-synt_Ia_DALR"/>
</dbReference>
<comment type="cofactor">
    <cofactor evidence="1">
        <name>Zn(2+)</name>
        <dbReference type="ChEBI" id="CHEBI:29105"/>
    </cofactor>
</comment>
<keyword evidence="12" id="KW-0030">Aminoacyl-tRNA synthetase</keyword>
<dbReference type="CDD" id="cd00672">
    <property type="entry name" value="CysRS_core"/>
    <property type="match status" value="1"/>
</dbReference>
<evidence type="ECO:0000256" key="2">
    <source>
        <dbReference type="ARBA" id="ARBA00004496"/>
    </source>
</evidence>
<dbReference type="GO" id="GO:0046872">
    <property type="term" value="F:metal ion binding"/>
    <property type="evidence" value="ECO:0007669"/>
    <property type="project" value="UniProtKB-KW"/>
</dbReference>
<accession>A0A9N9FGI9</accession>
<dbReference type="NCBIfam" id="TIGR00435">
    <property type="entry name" value="cysS"/>
    <property type="match status" value="1"/>
</dbReference>
<dbReference type="Pfam" id="PF09190">
    <property type="entry name" value="DALR_2"/>
    <property type="match status" value="1"/>
</dbReference>
<dbReference type="SUPFAM" id="SSF47323">
    <property type="entry name" value="Anticodon-binding domain of a subclass of class I aminoacyl-tRNA synthetases"/>
    <property type="match status" value="1"/>
</dbReference>
<evidence type="ECO:0000256" key="7">
    <source>
        <dbReference type="ARBA" id="ARBA00022723"/>
    </source>
</evidence>
<dbReference type="SUPFAM" id="SSF52374">
    <property type="entry name" value="Nucleotidylyl transferase"/>
    <property type="match status" value="1"/>
</dbReference>
<dbReference type="PANTHER" id="PTHR10890">
    <property type="entry name" value="CYSTEINYL-TRNA SYNTHETASE"/>
    <property type="match status" value="1"/>
</dbReference>
<protein>
    <recommendedName>
        <fullName evidence="4">cysteine--tRNA ligase</fullName>
        <ecNumber evidence="4">6.1.1.16</ecNumber>
    </recommendedName>
    <alternativeName>
        <fullName evidence="13">Cysteinyl-tRNA synthetase</fullName>
    </alternativeName>
</protein>
<dbReference type="OrthoDB" id="438179at2759"/>
<dbReference type="InterPro" id="IPR009080">
    <property type="entry name" value="tRNAsynth_Ia_anticodon-bd"/>
</dbReference>
<keyword evidence="5" id="KW-0963">Cytoplasm</keyword>
<keyword evidence="7" id="KW-0479">Metal-binding</keyword>
<dbReference type="InterPro" id="IPR024909">
    <property type="entry name" value="Cys-tRNA/MSH_ligase"/>
</dbReference>
<evidence type="ECO:0000256" key="5">
    <source>
        <dbReference type="ARBA" id="ARBA00022490"/>
    </source>
</evidence>
<gene>
    <name evidence="17" type="ORF">ALEPTO_LOCUS5011</name>
</gene>
<dbReference type="PRINTS" id="PR00983">
    <property type="entry name" value="TRNASYNTHCYS"/>
</dbReference>
<keyword evidence="14" id="KW-0175">Coiled coil</keyword>
<evidence type="ECO:0000256" key="13">
    <source>
        <dbReference type="ARBA" id="ARBA00031499"/>
    </source>
</evidence>
<proteinExistence type="inferred from homology"/>
<dbReference type="PANTHER" id="PTHR10890:SF3">
    <property type="entry name" value="CYSTEINE--TRNA LIGASE, CYTOPLASMIC"/>
    <property type="match status" value="1"/>
</dbReference>
<evidence type="ECO:0000313" key="17">
    <source>
        <dbReference type="EMBL" id="CAG8532574.1"/>
    </source>
</evidence>
<dbReference type="InterPro" id="IPR015803">
    <property type="entry name" value="Cys-tRNA-ligase"/>
</dbReference>
<feature type="domain" description="tRNA synthetases class I catalytic" evidence="15">
    <location>
        <begin position="73"/>
        <end position="492"/>
    </location>
</feature>
<dbReference type="InterPro" id="IPR014729">
    <property type="entry name" value="Rossmann-like_a/b/a_fold"/>
</dbReference>
<keyword evidence="6" id="KW-0436">Ligase</keyword>
<keyword evidence="9" id="KW-0862">Zinc</keyword>
<dbReference type="Proteomes" id="UP000789508">
    <property type="component" value="Unassembled WGS sequence"/>
</dbReference>
<feature type="coiled-coil region" evidence="14">
    <location>
        <begin position="697"/>
        <end position="726"/>
    </location>
</feature>
<dbReference type="InterPro" id="IPR032678">
    <property type="entry name" value="tRNA-synt_1_cat_dom"/>
</dbReference>
<dbReference type="EMBL" id="CAJVPS010001290">
    <property type="protein sequence ID" value="CAG8532574.1"/>
    <property type="molecule type" value="Genomic_DNA"/>
</dbReference>
<comment type="caution">
    <text evidence="17">The sequence shown here is derived from an EMBL/GenBank/DDBJ whole genome shotgun (WGS) entry which is preliminary data.</text>
</comment>
<evidence type="ECO:0000256" key="3">
    <source>
        <dbReference type="ARBA" id="ARBA00005594"/>
    </source>
</evidence>
<dbReference type="Gene3D" id="3.40.50.620">
    <property type="entry name" value="HUPs"/>
    <property type="match status" value="1"/>
</dbReference>
<evidence type="ECO:0000256" key="11">
    <source>
        <dbReference type="ARBA" id="ARBA00022917"/>
    </source>
</evidence>
<evidence type="ECO:0000313" key="18">
    <source>
        <dbReference type="Proteomes" id="UP000789508"/>
    </source>
</evidence>
<keyword evidence="11" id="KW-0648">Protein biosynthesis</keyword>
<dbReference type="GO" id="GO:0004817">
    <property type="term" value="F:cysteine-tRNA ligase activity"/>
    <property type="evidence" value="ECO:0007669"/>
    <property type="project" value="UniProtKB-EC"/>
</dbReference>
<comment type="subcellular location">
    <subcellularLocation>
        <location evidence="2">Cytoplasm</location>
    </subcellularLocation>
</comment>
<evidence type="ECO:0000256" key="1">
    <source>
        <dbReference type="ARBA" id="ARBA00001947"/>
    </source>
</evidence>
<dbReference type="FunFam" id="1.20.120.1910:FF:000005">
    <property type="entry name" value="Cysteine-tRNA ligase, putative"/>
    <property type="match status" value="1"/>
</dbReference>
<reference evidence="17" key="1">
    <citation type="submission" date="2021-06" db="EMBL/GenBank/DDBJ databases">
        <authorList>
            <person name="Kallberg Y."/>
            <person name="Tangrot J."/>
            <person name="Rosling A."/>
        </authorList>
    </citation>
    <scope>NUCLEOTIDE SEQUENCE</scope>
    <source>
        <strain evidence="17">FL130A</strain>
    </source>
</reference>
<feature type="domain" description="Cysteinyl-tRNA synthetase class Ia DALR" evidence="16">
    <location>
        <begin position="543"/>
        <end position="599"/>
    </location>
</feature>
<keyword evidence="8" id="KW-0547">Nucleotide-binding</keyword>
<evidence type="ECO:0000256" key="4">
    <source>
        <dbReference type="ARBA" id="ARBA00012832"/>
    </source>
</evidence>
<evidence type="ECO:0000256" key="10">
    <source>
        <dbReference type="ARBA" id="ARBA00022840"/>
    </source>
</evidence>
<dbReference type="EC" id="6.1.1.16" evidence="4"/>